<evidence type="ECO:0000313" key="3">
    <source>
        <dbReference type="Proteomes" id="UP000886848"/>
    </source>
</evidence>
<evidence type="ECO:0000256" key="1">
    <source>
        <dbReference type="SAM" id="Phobius"/>
    </source>
</evidence>
<keyword evidence="1" id="KW-0472">Membrane</keyword>
<protein>
    <submittedName>
        <fullName evidence="2">Uncharacterized protein</fullName>
    </submittedName>
</protein>
<evidence type="ECO:0000313" key="2">
    <source>
        <dbReference type="EMBL" id="QXH68974.1"/>
    </source>
</evidence>
<reference evidence="2" key="1">
    <citation type="journal article" date="2021" name="Microorganisms">
        <title>The Ever-Expanding Pseudomonas Genus: Description of 43 New Species and Partition of the Pseudomonas putida Group.</title>
        <authorList>
            <person name="Girard L."/>
            <person name="Lood C."/>
            <person name="Hofte M."/>
            <person name="Vandamme P."/>
            <person name="Rokni-Zadeh H."/>
            <person name="van Noort V."/>
            <person name="Lavigne R."/>
            <person name="De Mot R."/>
        </authorList>
    </citation>
    <scope>NUCLEOTIDE SEQUENCE</scope>
    <source>
        <strain evidence="2">SWRI132</strain>
    </source>
</reference>
<keyword evidence="1" id="KW-1133">Transmembrane helix</keyword>
<keyword evidence="1" id="KW-0812">Transmembrane</keyword>
<accession>A0ABX8P653</accession>
<feature type="transmembrane region" description="Helical" evidence="1">
    <location>
        <begin position="37"/>
        <end position="65"/>
    </location>
</feature>
<gene>
    <name evidence="2" type="ORF">KSS96_08575</name>
</gene>
<keyword evidence="3" id="KW-1185">Reference proteome</keyword>
<dbReference type="EMBL" id="CP077079">
    <property type="protein sequence ID" value="QXH68974.1"/>
    <property type="molecule type" value="Genomic_DNA"/>
</dbReference>
<organism evidence="2 3">
    <name type="scientific">Pseudomonas asgharzadehiana</name>
    <dbReference type="NCBI Taxonomy" id="2842349"/>
    <lineage>
        <taxon>Bacteria</taxon>
        <taxon>Pseudomonadati</taxon>
        <taxon>Pseudomonadota</taxon>
        <taxon>Gammaproteobacteria</taxon>
        <taxon>Pseudomonadales</taxon>
        <taxon>Pseudomonadaceae</taxon>
        <taxon>Pseudomonas</taxon>
    </lineage>
</organism>
<dbReference type="Proteomes" id="UP000886848">
    <property type="component" value="Chromosome"/>
</dbReference>
<dbReference type="RefSeq" id="WP_068931586.1">
    <property type="nucleotide sequence ID" value="NZ_CP077079.1"/>
</dbReference>
<proteinExistence type="predicted"/>
<feature type="transmembrane region" description="Helical" evidence="1">
    <location>
        <begin position="7"/>
        <end position="25"/>
    </location>
</feature>
<name>A0ABX8P653_9PSED</name>
<sequence>MYKIRALVVTVVLGVIGSLIAAYILDGTVWGFIKSTFGFLFFSVTVPLSVWFCSLMVTAILFFLLGRKRSINSAGVDFVGQKRSGDISHGAPAKGLGLESESEKKNDDYKLAKLIMAKISSGAFLRDDDIVRKCEGVPASEVLQVIAHLVHIEAVHYERGYLRKSLKGDELLKSDFFESIKN</sequence>